<proteinExistence type="predicted"/>
<evidence type="ECO:0000313" key="3">
    <source>
        <dbReference type="EMBL" id="KAF2641399.1"/>
    </source>
</evidence>
<feature type="domain" description="Rhodopsin" evidence="2">
    <location>
        <begin position="27"/>
        <end position="108"/>
    </location>
</feature>
<reference evidence="3" key="1">
    <citation type="journal article" date="2020" name="Stud. Mycol.">
        <title>101 Dothideomycetes genomes: a test case for predicting lifestyles and emergence of pathogens.</title>
        <authorList>
            <person name="Haridas S."/>
            <person name="Albert R."/>
            <person name="Binder M."/>
            <person name="Bloem J."/>
            <person name="Labutti K."/>
            <person name="Salamov A."/>
            <person name="Andreopoulos B."/>
            <person name="Baker S."/>
            <person name="Barry K."/>
            <person name="Bills G."/>
            <person name="Bluhm B."/>
            <person name="Cannon C."/>
            <person name="Castanera R."/>
            <person name="Culley D."/>
            <person name="Daum C."/>
            <person name="Ezra D."/>
            <person name="Gonzalez J."/>
            <person name="Henrissat B."/>
            <person name="Kuo A."/>
            <person name="Liang C."/>
            <person name="Lipzen A."/>
            <person name="Lutzoni F."/>
            <person name="Magnuson J."/>
            <person name="Mondo S."/>
            <person name="Nolan M."/>
            <person name="Ohm R."/>
            <person name="Pangilinan J."/>
            <person name="Park H.-J."/>
            <person name="Ramirez L."/>
            <person name="Alfaro M."/>
            <person name="Sun H."/>
            <person name="Tritt A."/>
            <person name="Yoshinaga Y."/>
            <person name="Zwiers L.-H."/>
            <person name="Turgeon B."/>
            <person name="Goodwin S."/>
            <person name="Spatafora J."/>
            <person name="Crous P."/>
            <person name="Grigoriev I."/>
        </authorList>
    </citation>
    <scope>NUCLEOTIDE SEQUENCE</scope>
    <source>
        <strain evidence="3">CBS 473.64</strain>
    </source>
</reference>
<feature type="transmembrane region" description="Helical" evidence="1">
    <location>
        <begin position="43"/>
        <end position="63"/>
    </location>
</feature>
<dbReference type="Pfam" id="PF20684">
    <property type="entry name" value="Fung_rhodopsin"/>
    <property type="match status" value="1"/>
</dbReference>
<dbReference type="EMBL" id="MU006783">
    <property type="protein sequence ID" value="KAF2641399.1"/>
    <property type="molecule type" value="Genomic_DNA"/>
</dbReference>
<keyword evidence="4" id="KW-1185">Reference proteome</keyword>
<organism evidence="3 4">
    <name type="scientific">Massarina eburnea CBS 473.64</name>
    <dbReference type="NCBI Taxonomy" id="1395130"/>
    <lineage>
        <taxon>Eukaryota</taxon>
        <taxon>Fungi</taxon>
        <taxon>Dikarya</taxon>
        <taxon>Ascomycota</taxon>
        <taxon>Pezizomycotina</taxon>
        <taxon>Dothideomycetes</taxon>
        <taxon>Pleosporomycetidae</taxon>
        <taxon>Pleosporales</taxon>
        <taxon>Massarineae</taxon>
        <taxon>Massarinaceae</taxon>
        <taxon>Massarina</taxon>
    </lineage>
</organism>
<accession>A0A6A6S0M8</accession>
<dbReference type="AlphaFoldDB" id="A0A6A6S0M8"/>
<evidence type="ECO:0000313" key="4">
    <source>
        <dbReference type="Proteomes" id="UP000799753"/>
    </source>
</evidence>
<feature type="transmembrane region" description="Helical" evidence="1">
    <location>
        <begin position="12"/>
        <end position="31"/>
    </location>
</feature>
<keyword evidence="1" id="KW-0812">Transmembrane</keyword>
<dbReference type="InterPro" id="IPR049326">
    <property type="entry name" value="Rhodopsin_dom_fungi"/>
</dbReference>
<dbReference type="OrthoDB" id="5283415at2759"/>
<dbReference type="Proteomes" id="UP000799753">
    <property type="component" value="Unassembled WGS sequence"/>
</dbReference>
<evidence type="ECO:0000256" key="1">
    <source>
        <dbReference type="SAM" id="Phobius"/>
    </source>
</evidence>
<sequence length="123" mass="13948">MADTGLQPLNIFLIVFPFILSFAVVLVRIWRRVAAHQFAIEDWLIVIAEVLLVALTACIWKIVLVSYSGYHASDIPKGAINVPEMLKWRFINNVMYNPILGLAKISFCTRVEHERVAPSPCRP</sequence>
<evidence type="ECO:0000259" key="2">
    <source>
        <dbReference type="Pfam" id="PF20684"/>
    </source>
</evidence>
<gene>
    <name evidence="3" type="ORF">P280DRAFT_517603</name>
</gene>
<protein>
    <recommendedName>
        <fullName evidence="2">Rhodopsin domain-containing protein</fullName>
    </recommendedName>
</protein>
<name>A0A6A6S0M8_9PLEO</name>
<keyword evidence="1" id="KW-1133">Transmembrane helix</keyword>
<keyword evidence="1" id="KW-0472">Membrane</keyword>